<dbReference type="WBParaSite" id="NBR_0001636801-mRNA-1">
    <property type="protein sequence ID" value="NBR_0001636801-mRNA-1"/>
    <property type="gene ID" value="NBR_0001636801"/>
</dbReference>
<proteinExistence type="predicted"/>
<gene>
    <name evidence="1" type="ORF">NBR_LOCUS16369</name>
</gene>
<dbReference type="Proteomes" id="UP000271162">
    <property type="component" value="Unassembled WGS sequence"/>
</dbReference>
<evidence type="ECO:0000313" key="1">
    <source>
        <dbReference type="EMBL" id="VDL79964.1"/>
    </source>
</evidence>
<organism evidence="3">
    <name type="scientific">Nippostrongylus brasiliensis</name>
    <name type="common">Rat hookworm</name>
    <dbReference type="NCBI Taxonomy" id="27835"/>
    <lineage>
        <taxon>Eukaryota</taxon>
        <taxon>Metazoa</taxon>
        <taxon>Ecdysozoa</taxon>
        <taxon>Nematoda</taxon>
        <taxon>Chromadorea</taxon>
        <taxon>Rhabditida</taxon>
        <taxon>Rhabditina</taxon>
        <taxon>Rhabditomorpha</taxon>
        <taxon>Strongyloidea</taxon>
        <taxon>Heligmosomidae</taxon>
        <taxon>Nippostrongylus</taxon>
    </lineage>
</organism>
<evidence type="ECO:0000313" key="3">
    <source>
        <dbReference type="WBParaSite" id="NBR_0001636801-mRNA-1"/>
    </source>
</evidence>
<keyword evidence="2" id="KW-1185">Reference proteome</keyword>
<dbReference type="AlphaFoldDB" id="A0A0N4YHM3"/>
<reference evidence="1 2" key="2">
    <citation type="submission" date="2018-11" db="EMBL/GenBank/DDBJ databases">
        <authorList>
            <consortium name="Pathogen Informatics"/>
        </authorList>
    </citation>
    <scope>NUCLEOTIDE SEQUENCE [LARGE SCALE GENOMIC DNA]</scope>
</reference>
<sequence length="85" mass="9240">MLEADETPGGAESVDSSLLEQSFNSSSVAVNQIELGEEETVELPVTAESVLDGLSKYPYQVFVLSEYGRPIFVSYVTLLFCITSI</sequence>
<protein>
    <submittedName>
        <fullName evidence="3">CBS domain-containing protein</fullName>
    </submittedName>
</protein>
<evidence type="ECO:0000313" key="2">
    <source>
        <dbReference type="Proteomes" id="UP000271162"/>
    </source>
</evidence>
<name>A0A0N4YHM3_NIPBR</name>
<accession>A0A0N4YHM3</accession>
<dbReference type="EMBL" id="UYSL01022163">
    <property type="protein sequence ID" value="VDL79964.1"/>
    <property type="molecule type" value="Genomic_DNA"/>
</dbReference>
<reference evidence="3" key="1">
    <citation type="submission" date="2017-02" db="UniProtKB">
        <authorList>
            <consortium name="WormBaseParasite"/>
        </authorList>
    </citation>
    <scope>IDENTIFICATION</scope>
</reference>
<dbReference type="STRING" id="27835.A0A0N4YHM3"/>